<evidence type="ECO:0000256" key="4">
    <source>
        <dbReference type="ARBA" id="ARBA00022692"/>
    </source>
</evidence>
<evidence type="ECO:0000256" key="6">
    <source>
        <dbReference type="ARBA" id="ARBA00023136"/>
    </source>
</evidence>
<dbReference type="Proteomes" id="UP001168528">
    <property type="component" value="Unassembled WGS sequence"/>
</dbReference>
<comment type="similarity">
    <text evidence="7">Belongs to the binding-protein-dependent transport system permease family.</text>
</comment>
<dbReference type="Gene3D" id="1.10.3720.10">
    <property type="entry name" value="MetI-like"/>
    <property type="match status" value="1"/>
</dbReference>
<feature type="transmembrane region" description="Helical" evidence="7">
    <location>
        <begin position="9"/>
        <end position="30"/>
    </location>
</feature>
<accession>A0ABT8R863</accession>
<keyword evidence="10" id="KW-1185">Reference proteome</keyword>
<dbReference type="InterPro" id="IPR035906">
    <property type="entry name" value="MetI-like_sf"/>
</dbReference>
<proteinExistence type="inferred from homology"/>
<feature type="transmembrane region" description="Helical" evidence="7">
    <location>
        <begin position="318"/>
        <end position="343"/>
    </location>
</feature>
<keyword evidence="5 7" id="KW-1133">Transmembrane helix</keyword>
<dbReference type="PANTHER" id="PTHR43163:SF6">
    <property type="entry name" value="DIPEPTIDE TRANSPORT SYSTEM PERMEASE PROTEIN DPPB-RELATED"/>
    <property type="match status" value="1"/>
</dbReference>
<dbReference type="InterPro" id="IPR000515">
    <property type="entry name" value="MetI-like"/>
</dbReference>
<organism evidence="9 10">
    <name type="scientific">Rhodocytophaga aerolata</name>
    <dbReference type="NCBI Taxonomy" id="455078"/>
    <lineage>
        <taxon>Bacteria</taxon>
        <taxon>Pseudomonadati</taxon>
        <taxon>Bacteroidota</taxon>
        <taxon>Cytophagia</taxon>
        <taxon>Cytophagales</taxon>
        <taxon>Rhodocytophagaceae</taxon>
        <taxon>Rhodocytophaga</taxon>
    </lineage>
</organism>
<evidence type="ECO:0000313" key="9">
    <source>
        <dbReference type="EMBL" id="MDO1447388.1"/>
    </source>
</evidence>
<evidence type="ECO:0000313" key="10">
    <source>
        <dbReference type="Proteomes" id="UP001168528"/>
    </source>
</evidence>
<keyword evidence="2 7" id="KW-0813">Transport</keyword>
<keyword evidence="3" id="KW-1003">Cell membrane</keyword>
<evidence type="ECO:0000256" key="2">
    <source>
        <dbReference type="ARBA" id="ARBA00022448"/>
    </source>
</evidence>
<sequence>MLKFILKRMAYGSLVILGVLIVVFFLFQALPGDPVAMMAGQRTDVSTREAIAKDFGLDKSLPVQLVLYMKDLSPIAIYEDTPENQAKYDYSVLTNLGDNVLVAKTPYLRRSFQTNKRVDEIIIENLEGTLWLAFVAMLFATGVGILFGLIAALKQNTFWDHALVSLSVIGISAPSFVAAIIISIVFGYYLADYTGLNMTGQLWVTDPIYGRELHLENIILPAFTLGIRPLAIITQLTRSSMLDVLSQDYIRTAHAKGLNFYVIVVKHALKNALNPVITAVSGWLASLMAGAFFVEVIFNWKGLGWVTIKSVETKDFPVVMGATLFVALIFVVVNIIVDILYAATDPRIRLSD</sequence>
<feature type="transmembrane region" description="Helical" evidence="7">
    <location>
        <begin position="276"/>
        <end position="298"/>
    </location>
</feature>
<keyword evidence="6 7" id="KW-0472">Membrane</keyword>
<dbReference type="Pfam" id="PF19300">
    <property type="entry name" value="BPD_transp_1_N"/>
    <property type="match status" value="1"/>
</dbReference>
<dbReference type="CDD" id="cd06261">
    <property type="entry name" value="TM_PBP2"/>
    <property type="match status" value="1"/>
</dbReference>
<dbReference type="EMBL" id="JAUKPO010000007">
    <property type="protein sequence ID" value="MDO1447388.1"/>
    <property type="molecule type" value="Genomic_DNA"/>
</dbReference>
<protein>
    <submittedName>
        <fullName evidence="9">ABC transporter permease</fullName>
    </submittedName>
</protein>
<evidence type="ECO:0000256" key="7">
    <source>
        <dbReference type="RuleBase" id="RU363032"/>
    </source>
</evidence>
<dbReference type="SUPFAM" id="SSF161098">
    <property type="entry name" value="MetI-like"/>
    <property type="match status" value="1"/>
</dbReference>
<dbReference type="Pfam" id="PF00528">
    <property type="entry name" value="BPD_transp_1"/>
    <property type="match status" value="1"/>
</dbReference>
<reference evidence="9" key="1">
    <citation type="submission" date="2023-07" db="EMBL/GenBank/DDBJ databases">
        <title>The genome sequence of Rhodocytophaga aerolata KACC 12507.</title>
        <authorList>
            <person name="Zhang X."/>
        </authorList>
    </citation>
    <scope>NUCLEOTIDE SEQUENCE</scope>
    <source>
        <strain evidence="9">KACC 12507</strain>
    </source>
</reference>
<comment type="caution">
    <text evidence="9">The sequence shown here is derived from an EMBL/GenBank/DDBJ whole genome shotgun (WGS) entry which is preliminary data.</text>
</comment>
<feature type="transmembrane region" description="Helical" evidence="7">
    <location>
        <begin position="130"/>
        <end position="151"/>
    </location>
</feature>
<dbReference type="PROSITE" id="PS50928">
    <property type="entry name" value="ABC_TM1"/>
    <property type="match status" value="1"/>
</dbReference>
<dbReference type="PANTHER" id="PTHR43163">
    <property type="entry name" value="DIPEPTIDE TRANSPORT SYSTEM PERMEASE PROTEIN DPPB-RELATED"/>
    <property type="match status" value="1"/>
</dbReference>
<gene>
    <name evidence="9" type="ORF">Q0590_14055</name>
</gene>
<evidence type="ECO:0000259" key="8">
    <source>
        <dbReference type="PROSITE" id="PS50928"/>
    </source>
</evidence>
<name>A0ABT8R863_9BACT</name>
<feature type="domain" description="ABC transmembrane type-1" evidence="8">
    <location>
        <begin position="126"/>
        <end position="341"/>
    </location>
</feature>
<keyword evidence="4 7" id="KW-0812">Transmembrane</keyword>
<dbReference type="RefSeq" id="WP_302038193.1">
    <property type="nucleotide sequence ID" value="NZ_JAUKPO010000007.1"/>
</dbReference>
<dbReference type="InterPro" id="IPR045621">
    <property type="entry name" value="BPD_transp_1_N"/>
</dbReference>
<evidence type="ECO:0000256" key="1">
    <source>
        <dbReference type="ARBA" id="ARBA00004651"/>
    </source>
</evidence>
<evidence type="ECO:0000256" key="3">
    <source>
        <dbReference type="ARBA" id="ARBA00022475"/>
    </source>
</evidence>
<evidence type="ECO:0000256" key="5">
    <source>
        <dbReference type="ARBA" id="ARBA00022989"/>
    </source>
</evidence>
<feature type="transmembrane region" description="Helical" evidence="7">
    <location>
        <begin position="163"/>
        <end position="190"/>
    </location>
</feature>
<comment type="subcellular location">
    <subcellularLocation>
        <location evidence="1 7">Cell membrane</location>
        <topology evidence="1 7">Multi-pass membrane protein</topology>
    </subcellularLocation>
</comment>